<sequence>MDEHQFKALENRFQLKPTLEPSQMKLSTLQSKLTVKGEFKATIRNKTCGTIARFVVVTGHIDSPLLIDKKTLIKLAMLQFREDGSFAEKNDLGIPNAIPEIKTVKGKNNPNPNIKEITSRYKQVFTGIRQIRDVKNNKDFYTKFTMKPNAVPAAQKPRSVAYYLQKPLKSWLDQCIKEDIFEDVPEGEPVTWCSPLVVQPKPRYSNTEKEQLEPHMIRASVDLRVPNQFMERHRITQGTTVEDFIYKFHDCTIFSKLDMRQAYY</sequence>
<comment type="caution">
    <text evidence="1">The sequence shown here is derived from an EMBL/GenBank/DDBJ whole genome shotgun (WGS) entry which is preliminary data.</text>
</comment>
<dbReference type="InterPro" id="IPR043128">
    <property type="entry name" value="Rev_trsase/Diguanyl_cyclase"/>
</dbReference>
<dbReference type="AlphaFoldDB" id="A0A7D9DVL4"/>
<dbReference type="SUPFAM" id="SSF56672">
    <property type="entry name" value="DNA/RNA polymerases"/>
    <property type="match status" value="1"/>
</dbReference>
<dbReference type="Gene3D" id="3.10.10.10">
    <property type="entry name" value="HIV Type 1 Reverse Transcriptase, subunit A, domain 1"/>
    <property type="match status" value="1"/>
</dbReference>
<dbReference type="PANTHER" id="PTHR37984">
    <property type="entry name" value="PROTEIN CBG26694"/>
    <property type="match status" value="1"/>
</dbReference>
<accession>A0A7D9DVL4</accession>
<dbReference type="Gene3D" id="3.30.70.270">
    <property type="match status" value="1"/>
</dbReference>
<dbReference type="OrthoDB" id="5984311at2759"/>
<dbReference type="InterPro" id="IPR043502">
    <property type="entry name" value="DNA/RNA_pol_sf"/>
</dbReference>
<dbReference type="InterPro" id="IPR050951">
    <property type="entry name" value="Retrovirus_Pol_polyprotein"/>
</dbReference>
<gene>
    <name evidence="1" type="ORF">PACLA_8A035877</name>
</gene>
<protein>
    <submittedName>
        <fullName evidence="1">Uncharacterized protein</fullName>
    </submittedName>
</protein>
<proteinExistence type="predicted"/>
<evidence type="ECO:0000313" key="1">
    <source>
        <dbReference type="EMBL" id="CAB3995436.1"/>
    </source>
</evidence>
<dbReference type="EMBL" id="CACRXK020002664">
    <property type="protein sequence ID" value="CAB3995436.1"/>
    <property type="molecule type" value="Genomic_DNA"/>
</dbReference>
<dbReference type="Proteomes" id="UP001152795">
    <property type="component" value="Unassembled WGS sequence"/>
</dbReference>
<dbReference type="PANTHER" id="PTHR37984:SF5">
    <property type="entry name" value="PROTEIN NYNRIN-LIKE"/>
    <property type="match status" value="1"/>
</dbReference>
<keyword evidence="2" id="KW-1185">Reference proteome</keyword>
<name>A0A7D9DVL4_PARCT</name>
<evidence type="ECO:0000313" key="2">
    <source>
        <dbReference type="Proteomes" id="UP001152795"/>
    </source>
</evidence>
<organism evidence="1 2">
    <name type="scientific">Paramuricea clavata</name>
    <name type="common">Red gorgonian</name>
    <name type="synonym">Violescent sea-whip</name>
    <dbReference type="NCBI Taxonomy" id="317549"/>
    <lineage>
        <taxon>Eukaryota</taxon>
        <taxon>Metazoa</taxon>
        <taxon>Cnidaria</taxon>
        <taxon>Anthozoa</taxon>
        <taxon>Octocorallia</taxon>
        <taxon>Malacalcyonacea</taxon>
        <taxon>Plexauridae</taxon>
        <taxon>Paramuricea</taxon>
    </lineage>
</organism>
<reference evidence="1" key="1">
    <citation type="submission" date="2020-04" db="EMBL/GenBank/DDBJ databases">
        <authorList>
            <person name="Alioto T."/>
            <person name="Alioto T."/>
            <person name="Gomez Garrido J."/>
        </authorList>
    </citation>
    <scope>NUCLEOTIDE SEQUENCE</scope>
    <source>
        <strain evidence="1">A484AB</strain>
    </source>
</reference>